<protein>
    <recommendedName>
        <fullName evidence="2 3">Peroxisomal membrane protein PEX16</fullName>
    </recommendedName>
</protein>
<comment type="similarity">
    <text evidence="1 3">Belongs to the peroxin-16 family.</text>
</comment>
<name>A0AAW1TL84_9CUCU</name>
<gene>
    <name evidence="4" type="ORF">WA026_009762</name>
</gene>
<comment type="caution">
    <text evidence="4">The sequence shown here is derived from an EMBL/GenBank/DDBJ whole genome shotgun (WGS) entry which is preliminary data.</text>
</comment>
<dbReference type="PANTHER" id="PTHR13299:SF0">
    <property type="entry name" value="PEROXISOMAL MEMBRANE PROTEIN PEX16"/>
    <property type="match status" value="1"/>
</dbReference>
<comment type="subcellular location">
    <subcellularLocation>
        <location evidence="3">Peroxisome membrane</location>
    </subcellularLocation>
</comment>
<evidence type="ECO:0000313" key="5">
    <source>
        <dbReference type="Proteomes" id="UP001431783"/>
    </source>
</evidence>
<evidence type="ECO:0000256" key="1">
    <source>
        <dbReference type="ARBA" id="ARBA00009505"/>
    </source>
</evidence>
<keyword evidence="3" id="KW-0576">Peroxisome</keyword>
<keyword evidence="5" id="KW-1185">Reference proteome</keyword>
<dbReference type="GO" id="GO:0005778">
    <property type="term" value="C:peroxisomal membrane"/>
    <property type="evidence" value="ECO:0007669"/>
    <property type="project" value="UniProtKB-SubCell"/>
</dbReference>
<dbReference type="InterPro" id="IPR013919">
    <property type="entry name" value="Pex16"/>
</dbReference>
<evidence type="ECO:0000256" key="3">
    <source>
        <dbReference type="RuleBase" id="RU365003"/>
    </source>
</evidence>
<sequence length="346" mass="40433">MSVNFDISKLYNKYKHWVNKNPVITTDYETTAKWISYFVAGKINSSYVASELVYCLSNLLVLHNDRIMCNLRHLKNTNKSGELLKLYLTVIEYSEVFIELSAEKLWGEKGRWAVICTIQIIKCICKLLLVYVYKEPIIQSPVIPVLERHKLDKNNVIKYSKVPIQHSLSSDSFKLKHSGRIMRKIDLSPPINFRSWKSVYQPSTSDIESEETVEQALVERALAAETVYILKPLVHLGSIYYYGNDNWKSYILALMFDLCSLQLYRTCDNMKSNSLTNKQRFQINKRTANLLFYLLRSPFYNKYSKEKVIKLLNAVNHSVPLASFICAPLLQYLSFWQNNYFYMWSA</sequence>
<accession>A0AAW1TL84</accession>
<evidence type="ECO:0000256" key="2">
    <source>
        <dbReference type="ARBA" id="ARBA00018577"/>
    </source>
</evidence>
<dbReference type="AlphaFoldDB" id="A0AAW1TL84"/>
<dbReference type="Proteomes" id="UP001431783">
    <property type="component" value="Unassembled WGS sequence"/>
</dbReference>
<evidence type="ECO:0000313" key="4">
    <source>
        <dbReference type="EMBL" id="KAK9870803.1"/>
    </source>
</evidence>
<reference evidence="4 5" key="1">
    <citation type="submission" date="2023-03" db="EMBL/GenBank/DDBJ databases">
        <title>Genome insight into feeding habits of ladybird beetles.</title>
        <authorList>
            <person name="Li H.-S."/>
            <person name="Huang Y.-H."/>
            <person name="Pang H."/>
        </authorList>
    </citation>
    <scope>NUCLEOTIDE SEQUENCE [LARGE SCALE GENOMIC DNA]</scope>
    <source>
        <strain evidence="4">SYSU_2023b</strain>
        <tissue evidence="4">Whole body</tissue>
    </source>
</reference>
<dbReference type="GO" id="GO:0007031">
    <property type="term" value="P:peroxisome organization"/>
    <property type="evidence" value="ECO:0007669"/>
    <property type="project" value="UniProtKB-KW"/>
</dbReference>
<organism evidence="4 5">
    <name type="scientific">Henosepilachna vigintioctopunctata</name>
    <dbReference type="NCBI Taxonomy" id="420089"/>
    <lineage>
        <taxon>Eukaryota</taxon>
        <taxon>Metazoa</taxon>
        <taxon>Ecdysozoa</taxon>
        <taxon>Arthropoda</taxon>
        <taxon>Hexapoda</taxon>
        <taxon>Insecta</taxon>
        <taxon>Pterygota</taxon>
        <taxon>Neoptera</taxon>
        <taxon>Endopterygota</taxon>
        <taxon>Coleoptera</taxon>
        <taxon>Polyphaga</taxon>
        <taxon>Cucujiformia</taxon>
        <taxon>Coccinelloidea</taxon>
        <taxon>Coccinellidae</taxon>
        <taxon>Epilachninae</taxon>
        <taxon>Epilachnini</taxon>
        <taxon>Henosepilachna</taxon>
    </lineage>
</organism>
<dbReference type="Pfam" id="PF08610">
    <property type="entry name" value="Pex16"/>
    <property type="match status" value="1"/>
</dbReference>
<dbReference type="EMBL" id="JARQZJ010000004">
    <property type="protein sequence ID" value="KAK9870803.1"/>
    <property type="molecule type" value="Genomic_DNA"/>
</dbReference>
<proteinExistence type="inferred from homology"/>
<dbReference type="PANTHER" id="PTHR13299">
    <property type="entry name" value="PEROXISOMAL MEMBRANE PROTEIN PEX16"/>
    <property type="match status" value="1"/>
</dbReference>
<keyword evidence="3" id="KW-0962">Peroxisome biogenesis</keyword>